<protein>
    <recommendedName>
        <fullName evidence="2">IPT/TIG domain-containing protein</fullName>
    </recommendedName>
</protein>
<dbReference type="InterPro" id="IPR014756">
    <property type="entry name" value="Ig_E-set"/>
</dbReference>
<evidence type="ECO:0000313" key="3">
    <source>
        <dbReference type="EMBL" id="GBG86805.1"/>
    </source>
</evidence>
<dbReference type="Gene3D" id="2.60.40.10">
    <property type="entry name" value="Immunoglobulins"/>
    <property type="match status" value="1"/>
</dbReference>
<dbReference type="SUPFAM" id="SSF81296">
    <property type="entry name" value="E set domains"/>
    <property type="match status" value="1"/>
</dbReference>
<dbReference type="Gramene" id="GBG86805">
    <property type="protein sequence ID" value="GBG86805"/>
    <property type="gene ID" value="CBR_g42088"/>
</dbReference>
<comment type="caution">
    <text evidence="3">The sequence shown here is derived from an EMBL/GenBank/DDBJ whole genome shotgun (WGS) entry which is preliminary data.</text>
</comment>
<dbReference type="AlphaFoldDB" id="A0A388LX08"/>
<dbReference type="EMBL" id="BFEA01000580">
    <property type="protein sequence ID" value="GBG86805.1"/>
    <property type="molecule type" value="Genomic_DNA"/>
</dbReference>
<feature type="domain" description="IPT/TIG" evidence="2">
    <location>
        <begin position="62"/>
        <end position="144"/>
    </location>
</feature>
<dbReference type="InterPro" id="IPR013783">
    <property type="entry name" value="Ig-like_fold"/>
</dbReference>
<dbReference type="PANTHER" id="PTHR46769">
    <property type="entry name" value="POLYCYSTIC KIDNEY AND HEPATIC DISEASE 1 (AUTOSOMAL RECESSIVE)-LIKE 1"/>
    <property type="match status" value="1"/>
</dbReference>
<dbReference type="SMART" id="SM00429">
    <property type="entry name" value="IPT"/>
    <property type="match status" value="1"/>
</dbReference>
<name>A0A388LX08_CHABU</name>
<gene>
    <name evidence="3" type="ORF">CBR_g42088</name>
</gene>
<organism evidence="3 4">
    <name type="scientific">Chara braunii</name>
    <name type="common">Braun's stonewort</name>
    <dbReference type="NCBI Taxonomy" id="69332"/>
    <lineage>
        <taxon>Eukaryota</taxon>
        <taxon>Viridiplantae</taxon>
        <taxon>Streptophyta</taxon>
        <taxon>Charophyceae</taxon>
        <taxon>Charales</taxon>
        <taxon>Characeae</taxon>
        <taxon>Chara</taxon>
    </lineage>
</organism>
<dbReference type="PANTHER" id="PTHR46769:SF2">
    <property type="entry name" value="FIBROCYSTIN-L ISOFORM 2 PRECURSOR-RELATED"/>
    <property type="match status" value="1"/>
</dbReference>
<keyword evidence="1" id="KW-0732">Signal</keyword>
<evidence type="ECO:0000256" key="1">
    <source>
        <dbReference type="ARBA" id="ARBA00022729"/>
    </source>
</evidence>
<evidence type="ECO:0000313" key="4">
    <source>
        <dbReference type="Proteomes" id="UP000265515"/>
    </source>
</evidence>
<dbReference type="Pfam" id="PF01833">
    <property type="entry name" value="TIG"/>
    <property type="match status" value="1"/>
</dbReference>
<proteinExistence type="predicted"/>
<dbReference type="OrthoDB" id="547548at2759"/>
<dbReference type="InterPro" id="IPR052387">
    <property type="entry name" value="Fibrocystin"/>
</dbReference>
<dbReference type="InterPro" id="IPR002909">
    <property type="entry name" value="IPT_dom"/>
</dbReference>
<keyword evidence="4" id="KW-1185">Reference proteome</keyword>
<dbReference type="CDD" id="cd00603">
    <property type="entry name" value="IPT_PCSR"/>
    <property type="match status" value="1"/>
</dbReference>
<sequence length="282" mass="30917">MLEQSHHHQRRTNVDILSGARRPNYKWQILSSLDYNAADDVNSSPKYEHILANAVRFKHQVFPEITWINYNMSADSGKMPLVLRGSGFSTNISRISITIGNAPCTVVQSSGKQITCLTPVRPSNAPVRQLYLGSRGIVQQYWGGLGSGGVETLRSSPKYQSNSAAGTQFVRDIMESTLIGMNRFGQRLQAFFVAPTTGSYVFYIAAYEMGELWITDIEAGGTPRMVRCGTYSSSLACPPASPLVSSCSSSPPTQENGIWKFQPSASCLRVAISETADTFEKP</sequence>
<reference evidence="3 4" key="1">
    <citation type="journal article" date="2018" name="Cell">
        <title>The Chara Genome: Secondary Complexity and Implications for Plant Terrestrialization.</title>
        <authorList>
            <person name="Nishiyama T."/>
            <person name="Sakayama H."/>
            <person name="Vries J.D."/>
            <person name="Buschmann H."/>
            <person name="Saint-Marcoux D."/>
            <person name="Ullrich K.K."/>
            <person name="Haas F.B."/>
            <person name="Vanderstraeten L."/>
            <person name="Becker D."/>
            <person name="Lang D."/>
            <person name="Vosolsobe S."/>
            <person name="Rombauts S."/>
            <person name="Wilhelmsson P.K.I."/>
            <person name="Janitza P."/>
            <person name="Kern R."/>
            <person name="Heyl A."/>
            <person name="Rumpler F."/>
            <person name="Villalobos L.I.A.C."/>
            <person name="Clay J.M."/>
            <person name="Skokan R."/>
            <person name="Toyoda A."/>
            <person name="Suzuki Y."/>
            <person name="Kagoshima H."/>
            <person name="Schijlen E."/>
            <person name="Tajeshwar N."/>
            <person name="Catarino B."/>
            <person name="Hetherington A.J."/>
            <person name="Saltykova A."/>
            <person name="Bonnot C."/>
            <person name="Breuninger H."/>
            <person name="Symeonidi A."/>
            <person name="Radhakrishnan G.V."/>
            <person name="Van Nieuwerburgh F."/>
            <person name="Deforce D."/>
            <person name="Chang C."/>
            <person name="Karol K.G."/>
            <person name="Hedrich R."/>
            <person name="Ulvskov P."/>
            <person name="Glockner G."/>
            <person name="Delwiche C.F."/>
            <person name="Petrasek J."/>
            <person name="Van de Peer Y."/>
            <person name="Friml J."/>
            <person name="Beilby M."/>
            <person name="Dolan L."/>
            <person name="Kohara Y."/>
            <person name="Sugano S."/>
            <person name="Fujiyama A."/>
            <person name="Delaux P.-M."/>
            <person name="Quint M."/>
            <person name="TheiBen G."/>
            <person name="Hagemann M."/>
            <person name="Harholt J."/>
            <person name="Dunand C."/>
            <person name="Zachgo S."/>
            <person name="Langdale J."/>
            <person name="Maumus F."/>
            <person name="Straeten D.V.D."/>
            <person name="Gould S.B."/>
            <person name="Rensing S.A."/>
        </authorList>
    </citation>
    <scope>NUCLEOTIDE SEQUENCE [LARGE SCALE GENOMIC DNA]</scope>
    <source>
        <strain evidence="3 4">S276</strain>
    </source>
</reference>
<accession>A0A388LX08</accession>
<dbReference type="Proteomes" id="UP000265515">
    <property type="component" value="Unassembled WGS sequence"/>
</dbReference>
<evidence type="ECO:0000259" key="2">
    <source>
        <dbReference type="SMART" id="SM00429"/>
    </source>
</evidence>